<feature type="region of interest" description="Disordered" evidence="1">
    <location>
        <begin position="1"/>
        <end position="49"/>
    </location>
</feature>
<name>A0AA91A4Z0_9BACT</name>
<dbReference type="AlphaFoldDB" id="A0AA91A4Z0"/>
<organism evidence="2 3">
    <name type="scientific">Segatella copri</name>
    <dbReference type="NCBI Taxonomy" id="165179"/>
    <lineage>
        <taxon>Bacteria</taxon>
        <taxon>Pseudomonadati</taxon>
        <taxon>Bacteroidota</taxon>
        <taxon>Bacteroidia</taxon>
        <taxon>Bacteroidales</taxon>
        <taxon>Prevotellaceae</taxon>
        <taxon>Segatella</taxon>
    </lineage>
</organism>
<gene>
    <name evidence="2" type="ORF">F7D57_05800</name>
</gene>
<dbReference type="RefSeq" id="WP_153096729.1">
    <property type="nucleotide sequence ID" value="NZ_VZBP01000065.1"/>
</dbReference>
<comment type="caution">
    <text evidence="2">The sequence shown here is derived from an EMBL/GenBank/DDBJ whole genome shotgun (WGS) entry which is preliminary data.</text>
</comment>
<reference evidence="3" key="1">
    <citation type="submission" date="2019-09" db="EMBL/GenBank/DDBJ databases">
        <title>Distinct polysaccharide growth profiles of human intestinal Prevotella copri isolates.</title>
        <authorList>
            <person name="Fehlner-Peach H."/>
            <person name="Magnabosco C."/>
            <person name="Raghavan V."/>
            <person name="Scher J.U."/>
            <person name="Tett A."/>
            <person name="Cox L.M."/>
            <person name="Gottsegen C."/>
            <person name="Watters A."/>
            <person name="Wiltshire- Gordon J.D."/>
            <person name="Segata N."/>
            <person name="Bonneau R."/>
            <person name="Littman D.R."/>
        </authorList>
    </citation>
    <scope>NUCLEOTIDE SEQUENCE [LARGE SCALE GENOMIC DNA]</scope>
    <source>
        <strain evidence="3">iA624</strain>
    </source>
</reference>
<evidence type="ECO:0000313" key="2">
    <source>
        <dbReference type="EMBL" id="MQO09246.1"/>
    </source>
</evidence>
<dbReference type="EMBL" id="VZBP01000065">
    <property type="protein sequence ID" value="MQO09246.1"/>
    <property type="molecule type" value="Genomic_DNA"/>
</dbReference>
<proteinExistence type="predicted"/>
<protein>
    <submittedName>
        <fullName evidence="2">Uncharacterized protein</fullName>
    </submittedName>
</protein>
<feature type="compositionally biased region" description="Gly residues" evidence="1">
    <location>
        <begin position="7"/>
        <end position="17"/>
    </location>
</feature>
<sequence length="232" mass="26823">MKFGNQDGTGFGFGSFGAGQTQVPPPDEVEPEETTAETTAQAKRAHRRTKECTELSQRYEYRRAFSEVKLLEAMQYVKLQDHTTYNFITAGDVDSLSYLKVVLNQHDLDYCLLSTWCMAAEDILQVRQWYEQGRIKKLDMYLGEIFPGSYKIEWQMVQKFYQEHPEAGRAAVFKNHSKIYAGCNYDEGFYFGIQTSANINTNPRTEQGSITVDKGLFEFYKDYFDGIRSFEK</sequence>
<accession>A0AA91A4Z0</accession>
<evidence type="ECO:0000313" key="3">
    <source>
        <dbReference type="Proteomes" id="UP000405805"/>
    </source>
</evidence>
<dbReference type="Proteomes" id="UP000405805">
    <property type="component" value="Unassembled WGS sequence"/>
</dbReference>
<evidence type="ECO:0000256" key="1">
    <source>
        <dbReference type="SAM" id="MobiDB-lite"/>
    </source>
</evidence>